<keyword evidence="7" id="KW-0675">Receptor</keyword>
<dbReference type="GO" id="GO:0004930">
    <property type="term" value="F:G protein-coupled receptor activity"/>
    <property type="evidence" value="ECO:0007669"/>
    <property type="project" value="UniProtKB-KW"/>
</dbReference>
<feature type="transmembrane region" description="Helical" evidence="11">
    <location>
        <begin position="268"/>
        <end position="288"/>
    </location>
</feature>
<dbReference type="PANTHER" id="PTHR11334">
    <property type="entry name" value="MAS-RELATED G-PROTEIN COUPLED RECEPTOR"/>
    <property type="match status" value="1"/>
</dbReference>
<keyword evidence="4 11" id="KW-1133">Transmembrane helix</keyword>
<reference evidence="13 14" key="1">
    <citation type="submission" date="2019-06" db="EMBL/GenBank/DDBJ databases">
        <title>Discovery of a novel chromosome fission-fusion reversal in muntjac.</title>
        <authorList>
            <person name="Mudd A.B."/>
            <person name="Bredeson J.V."/>
            <person name="Baum R."/>
            <person name="Hockemeyer D."/>
            <person name="Rokhsar D.S."/>
        </authorList>
    </citation>
    <scope>NUCLEOTIDE SEQUENCE [LARGE SCALE GENOMIC DNA]</scope>
    <source>
        <strain evidence="13">UCam_UCB_Mr</strain>
        <tissue evidence="13">Fibroblast cell line</tissue>
    </source>
</reference>
<evidence type="ECO:0000256" key="8">
    <source>
        <dbReference type="ARBA" id="ARBA00023224"/>
    </source>
</evidence>
<accession>A0A5N3XU32</accession>
<dbReference type="InterPro" id="IPR000276">
    <property type="entry name" value="GPCR_Rhodpsn"/>
</dbReference>
<keyword evidence="5" id="KW-0297">G-protein coupled receptor</keyword>
<evidence type="ECO:0000256" key="5">
    <source>
        <dbReference type="ARBA" id="ARBA00023040"/>
    </source>
</evidence>
<evidence type="ECO:0000256" key="7">
    <source>
        <dbReference type="ARBA" id="ARBA00023170"/>
    </source>
</evidence>
<dbReference type="EMBL" id="VCEB01000005">
    <property type="protein sequence ID" value="KAB0377398.1"/>
    <property type="molecule type" value="Genomic_DNA"/>
</dbReference>
<dbReference type="InterPro" id="IPR026232">
    <property type="entry name" value="MRGPCRD"/>
</dbReference>
<comment type="similarity">
    <text evidence="9">Belongs to the G-protein coupled receptor 1 family. Mas subfamily.</text>
</comment>
<feature type="domain" description="G-protein coupled receptors family 1 profile" evidence="12">
    <location>
        <begin position="53"/>
        <end position="285"/>
    </location>
</feature>
<dbReference type="FunFam" id="1.20.1070.10:FF:000193">
    <property type="entry name" value="Mas-related G-protein coupled receptor member E"/>
    <property type="match status" value="1"/>
</dbReference>
<feature type="compositionally biased region" description="Basic and acidic residues" evidence="10">
    <location>
        <begin position="307"/>
        <end position="318"/>
    </location>
</feature>
<keyword evidence="6 11" id="KW-0472">Membrane</keyword>
<dbReference type="SUPFAM" id="SSF81321">
    <property type="entry name" value="Family A G protein-coupled receptor-like"/>
    <property type="match status" value="1"/>
</dbReference>
<keyword evidence="3 11" id="KW-0812">Transmembrane</keyword>
<sequence length="387" mass="42741">MNETLLWAPGWFWALGPGQADHRESSPEGKELGAARWVLSAMILFICAGGVVGNGLVVWLLGSQGQRSPFSVYVLHLGVADLLFLLCMASKVILNCFRLGATGHMALEMVSRGKYFTYTAGLSLLTAISMQRCLSVLFPIWYKCHRPQHLSAMVCALLWALSLLLNTLAAFFCSEFWGWDKQRCFTIDLVISILLMGVFTPLMAGSSLILCVRVQRSSTETRRRPTRLYATILACVLVFLVFALPLGIHWFFIHWLDLPERTKTLSGLLARLFSTLSSSANPVIYFLVGRRKRRGLREPLGAVLRRALREEPELEGRETPSTTTTTTTTPTPPGGLRTPHPGHLPAQLGAQRAFCISSCGGLFPTLQGSPLTVMSKTSPCDSVEKRK</sequence>
<dbReference type="CDD" id="cd15108">
    <property type="entry name" value="7tmA_MrgprD"/>
    <property type="match status" value="1"/>
</dbReference>
<dbReference type="PRINTS" id="PR00237">
    <property type="entry name" value="GPCRRHODOPSN"/>
</dbReference>
<evidence type="ECO:0000256" key="11">
    <source>
        <dbReference type="SAM" id="Phobius"/>
    </source>
</evidence>
<dbReference type="Pfam" id="PF00001">
    <property type="entry name" value="7tm_1"/>
    <property type="match status" value="1"/>
</dbReference>
<gene>
    <name evidence="13" type="ORF">FD755_011842</name>
</gene>
<feature type="transmembrane region" description="Helical" evidence="11">
    <location>
        <begin position="36"/>
        <end position="61"/>
    </location>
</feature>
<dbReference type="PROSITE" id="PS50262">
    <property type="entry name" value="G_PROTEIN_RECEP_F1_2"/>
    <property type="match status" value="1"/>
</dbReference>
<organism evidence="13 14">
    <name type="scientific">Muntiacus reevesi</name>
    <name type="common">Reeves' muntjac</name>
    <name type="synonym">Cervus reevesi</name>
    <dbReference type="NCBI Taxonomy" id="9886"/>
    <lineage>
        <taxon>Eukaryota</taxon>
        <taxon>Metazoa</taxon>
        <taxon>Chordata</taxon>
        <taxon>Craniata</taxon>
        <taxon>Vertebrata</taxon>
        <taxon>Euteleostomi</taxon>
        <taxon>Mammalia</taxon>
        <taxon>Eutheria</taxon>
        <taxon>Laurasiatheria</taxon>
        <taxon>Artiodactyla</taxon>
        <taxon>Ruminantia</taxon>
        <taxon>Pecora</taxon>
        <taxon>Cervidae</taxon>
        <taxon>Muntiacinae</taxon>
        <taxon>Muntiacus</taxon>
    </lineage>
</organism>
<dbReference type="Gene3D" id="1.20.1070.10">
    <property type="entry name" value="Rhodopsin 7-helix transmembrane proteins"/>
    <property type="match status" value="1"/>
</dbReference>
<evidence type="ECO:0000256" key="10">
    <source>
        <dbReference type="SAM" id="MobiDB-lite"/>
    </source>
</evidence>
<evidence type="ECO:0000259" key="12">
    <source>
        <dbReference type="PROSITE" id="PS50262"/>
    </source>
</evidence>
<dbReference type="InterPro" id="IPR017452">
    <property type="entry name" value="GPCR_Rhodpsn_7TM"/>
</dbReference>
<comment type="subcellular location">
    <subcellularLocation>
        <location evidence="1">Cell membrane</location>
        <topology evidence="1">Multi-pass membrane protein</topology>
    </subcellularLocation>
</comment>
<feature type="transmembrane region" description="Helical" evidence="11">
    <location>
        <begin position="73"/>
        <end position="95"/>
    </location>
</feature>
<name>A0A5N3XU32_MUNRE</name>
<feature type="transmembrane region" description="Helical" evidence="11">
    <location>
        <begin position="115"/>
        <end position="142"/>
    </location>
</feature>
<dbReference type="InterPro" id="IPR026234">
    <property type="entry name" value="MRGPCRFAMILY"/>
</dbReference>
<dbReference type="Proteomes" id="UP000326062">
    <property type="component" value="Chromosome 5"/>
</dbReference>
<feature type="transmembrane region" description="Helical" evidence="11">
    <location>
        <begin position="232"/>
        <end position="256"/>
    </location>
</feature>
<proteinExistence type="inferred from homology"/>
<evidence type="ECO:0000256" key="1">
    <source>
        <dbReference type="ARBA" id="ARBA00004651"/>
    </source>
</evidence>
<dbReference type="AlphaFoldDB" id="A0A5N3XU32"/>
<keyword evidence="2" id="KW-1003">Cell membrane</keyword>
<evidence type="ECO:0000313" key="13">
    <source>
        <dbReference type="EMBL" id="KAB0377398.1"/>
    </source>
</evidence>
<dbReference type="PANTHER" id="PTHR11334:SF57">
    <property type="entry name" value="MAS-RELATED G-PROTEIN COUPLED RECEPTOR MEMBER D"/>
    <property type="match status" value="1"/>
</dbReference>
<evidence type="ECO:0000256" key="6">
    <source>
        <dbReference type="ARBA" id="ARBA00023136"/>
    </source>
</evidence>
<evidence type="ECO:0000313" key="14">
    <source>
        <dbReference type="Proteomes" id="UP000326062"/>
    </source>
</evidence>
<feature type="transmembrane region" description="Helical" evidence="11">
    <location>
        <begin position="154"/>
        <end position="177"/>
    </location>
</feature>
<keyword evidence="8" id="KW-0807">Transducer</keyword>
<dbReference type="PRINTS" id="PR02108">
    <property type="entry name" value="MRGPCRFAMILY"/>
</dbReference>
<evidence type="ECO:0000256" key="3">
    <source>
        <dbReference type="ARBA" id="ARBA00022692"/>
    </source>
</evidence>
<evidence type="ECO:0000256" key="2">
    <source>
        <dbReference type="ARBA" id="ARBA00022475"/>
    </source>
</evidence>
<keyword evidence="14" id="KW-1185">Reference proteome</keyword>
<evidence type="ECO:0000256" key="9">
    <source>
        <dbReference type="ARBA" id="ARBA00061394"/>
    </source>
</evidence>
<protein>
    <recommendedName>
        <fullName evidence="12">G-protein coupled receptors family 1 profile domain-containing protein</fullName>
    </recommendedName>
</protein>
<evidence type="ECO:0000256" key="4">
    <source>
        <dbReference type="ARBA" id="ARBA00022989"/>
    </source>
</evidence>
<dbReference type="GO" id="GO:0005886">
    <property type="term" value="C:plasma membrane"/>
    <property type="evidence" value="ECO:0007669"/>
    <property type="project" value="UniProtKB-SubCell"/>
</dbReference>
<feature type="region of interest" description="Disordered" evidence="10">
    <location>
        <begin position="307"/>
        <end position="343"/>
    </location>
</feature>
<feature type="compositionally biased region" description="Low complexity" evidence="10">
    <location>
        <begin position="319"/>
        <end position="343"/>
    </location>
</feature>
<comment type="caution">
    <text evidence="13">The sequence shown here is derived from an EMBL/GenBank/DDBJ whole genome shotgun (WGS) entry which is preliminary data.</text>
</comment>
<dbReference type="PRINTS" id="PR02110">
    <property type="entry name" value="MRGPCRD"/>
</dbReference>
<feature type="transmembrane region" description="Helical" evidence="11">
    <location>
        <begin position="189"/>
        <end position="212"/>
    </location>
</feature>